<evidence type="ECO:0000256" key="7">
    <source>
        <dbReference type="ARBA" id="ARBA00023136"/>
    </source>
</evidence>
<dbReference type="InterPro" id="IPR058622">
    <property type="entry name" value="TolC"/>
</dbReference>
<dbReference type="InterPro" id="IPR051906">
    <property type="entry name" value="TolC-like"/>
</dbReference>
<organism evidence="13 14">
    <name type="scientific">Leminorella richardii</name>
    <dbReference type="NCBI Taxonomy" id="158841"/>
    <lineage>
        <taxon>Bacteria</taxon>
        <taxon>Pseudomonadati</taxon>
        <taxon>Pseudomonadota</taxon>
        <taxon>Gammaproteobacteria</taxon>
        <taxon>Enterobacterales</taxon>
        <taxon>Budviciaceae</taxon>
        <taxon>Leminorella</taxon>
    </lineage>
</organism>
<dbReference type="RefSeq" id="WP_111741153.1">
    <property type="nucleotide sequence ID" value="NZ_LR698987.1"/>
</dbReference>
<dbReference type="SUPFAM" id="SSF56954">
    <property type="entry name" value="Outer membrane efflux proteins (OEP)"/>
    <property type="match status" value="1"/>
</dbReference>
<protein>
    <recommendedName>
        <fullName evidence="10">Outer membrane protein TolC</fullName>
    </recommendedName>
    <alternativeName>
        <fullName evidence="11">Multidrug efflux pump subunit TolC</fullName>
    </alternativeName>
</protein>
<dbReference type="GO" id="GO:0015288">
    <property type="term" value="F:porin activity"/>
    <property type="evidence" value="ECO:0007669"/>
    <property type="project" value="TreeGrafter"/>
</dbReference>
<evidence type="ECO:0000256" key="5">
    <source>
        <dbReference type="ARBA" id="ARBA00022692"/>
    </source>
</evidence>
<comment type="similarity">
    <text evidence="2">Belongs to the outer membrane factor (OMF) (TC 1.B.17) family.</text>
</comment>
<evidence type="ECO:0000256" key="3">
    <source>
        <dbReference type="ARBA" id="ARBA00022448"/>
    </source>
</evidence>
<dbReference type="InterPro" id="IPR010130">
    <property type="entry name" value="T1SS_OMP_TolC"/>
</dbReference>
<dbReference type="KEGG" id="lri:NCTC12151_02762"/>
<keyword evidence="4" id="KW-1134">Transmembrane beta strand</keyword>
<dbReference type="PANTHER" id="PTHR30026:SF20">
    <property type="entry name" value="OUTER MEMBRANE PROTEIN TOLC"/>
    <property type="match status" value="1"/>
</dbReference>
<keyword evidence="5" id="KW-0812">Transmembrane</keyword>
<keyword evidence="8" id="KW-0998">Cell outer membrane</keyword>
<reference evidence="13 14" key="1">
    <citation type="submission" date="2018-06" db="EMBL/GenBank/DDBJ databases">
        <authorList>
            <consortium name="Pathogen Informatics"/>
            <person name="Doyle S."/>
        </authorList>
    </citation>
    <scope>NUCLEOTIDE SEQUENCE [LARGE SCALE GENOMIC DNA]</scope>
    <source>
        <strain evidence="13 14">NCTC12151</strain>
    </source>
</reference>
<evidence type="ECO:0000256" key="2">
    <source>
        <dbReference type="ARBA" id="ARBA00007613"/>
    </source>
</evidence>
<evidence type="ECO:0000256" key="6">
    <source>
        <dbReference type="ARBA" id="ARBA00022729"/>
    </source>
</evidence>
<gene>
    <name evidence="13" type="primary">tolC</name>
    <name evidence="13" type="ORF">NCTC12151_02762</name>
</gene>
<dbReference type="NCBIfam" id="NF007002">
    <property type="entry name" value="PRK09465.1"/>
    <property type="match status" value="1"/>
</dbReference>
<sequence>MKKLLPLIIGLSLGGFSALGHADDLMQVYQQAKSNNPDLRKVESNRDAAYEKISESRGALLPQLGLNAGYNINRGYRDNSGNKTDVTSGTLQLSQTIFDMSLWRQLNITEKEAGVQDVSYQAQQQTLILDTATAYFNVLRGLDILLTTEAQKDALYRQLDQARQRFNVGLVAITDVQNAQAQYDQTLADEVAARNNLENYLEVLRQISGMFYPELSALDTQRFSTKRPNDVNSLLKEAESRNLNLLTARLAQDVAREQIRLQQTGHMPTVSLTASTGVSNNDYRGSRTVGTNDSINGNTTAGITLSFPLFSGGQTSSRVKQAQYSYVGASEALESAHRSMIQIVRSSYNNVSASISSVNAYKQTVVSAESSLEATQAGYDVGTRTIVDVLNATTTLYNAKQQLANARYDYLINQLNIKYALGTLNENDLATLNRTLGKPTTTIPTIKTHN</sequence>
<dbReference type="NCBIfam" id="TIGR01844">
    <property type="entry name" value="type_I_sec_TolC"/>
    <property type="match status" value="1"/>
</dbReference>
<evidence type="ECO:0000256" key="12">
    <source>
        <dbReference type="SAM" id="SignalP"/>
    </source>
</evidence>
<evidence type="ECO:0000256" key="9">
    <source>
        <dbReference type="ARBA" id="ARBA00023251"/>
    </source>
</evidence>
<evidence type="ECO:0000256" key="10">
    <source>
        <dbReference type="ARBA" id="ARBA00069847"/>
    </source>
</evidence>
<dbReference type="PANTHER" id="PTHR30026">
    <property type="entry name" value="OUTER MEMBRANE PROTEIN TOLC"/>
    <property type="match status" value="1"/>
</dbReference>
<dbReference type="AlphaFoldDB" id="A0A2X4V3W1"/>
<evidence type="ECO:0000256" key="4">
    <source>
        <dbReference type="ARBA" id="ARBA00022452"/>
    </source>
</evidence>
<dbReference type="InterPro" id="IPR003423">
    <property type="entry name" value="OMP_efflux"/>
</dbReference>
<comment type="subcellular location">
    <subcellularLocation>
        <location evidence="1">Cell outer membrane</location>
        <topology evidence="1">Multi-pass membrane protein</topology>
    </subcellularLocation>
</comment>
<dbReference type="Proteomes" id="UP000249005">
    <property type="component" value="Chromosome 1"/>
</dbReference>
<feature type="signal peptide" evidence="12">
    <location>
        <begin position="1"/>
        <end position="22"/>
    </location>
</feature>
<keyword evidence="7" id="KW-0472">Membrane</keyword>
<dbReference type="OrthoDB" id="9813458at2"/>
<feature type="chain" id="PRO_5015922214" description="Outer membrane protein TolC" evidence="12">
    <location>
        <begin position="23"/>
        <end position="450"/>
    </location>
</feature>
<keyword evidence="9" id="KW-0046">Antibiotic resistance</keyword>
<evidence type="ECO:0000313" key="14">
    <source>
        <dbReference type="Proteomes" id="UP000249005"/>
    </source>
</evidence>
<dbReference type="GO" id="GO:0009279">
    <property type="term" value="C:cell outer membrane"/>
    <property type="evidence" value="ECO:0007669"/>
    <property type="project" value="UniProtKB-SubCell"/>
</dbReference>
<dbReference type="Gene3D" id="1.20.1600.10">
    <property type="entry name" value="Outer membrane efflux proteins (OEP)"/>
    <property type="match status" value="1"/>
</dbReference>
<keyword evidence="3" id="KW-0813">Transport</keyword>
<dbReference type="GO" id="GO:0046677">
    <property type="term" value="P:response to antibiotic"/>
    <property type="evidence" value="ECO:0007669"/>
    <property type="project" value="UniProtKB-KW"/>
</dbReference>
<accession>A0A2X4V3W1</accession>
<evidence type="ECO:0000313" key="13">
    <source>
        <dbReference type="EMBL" id="SQI42868.1"/>
    </source>
</evidence>
<keyword evidence="6 12" id="KW-0732">Signal</keyword>
<dbReference type="EMBL" id="LS483470">
    <property type="protein sequence ID" value="SQI42868.1"/>
    <property type="molecule type" value="Genomic_DNA"/>
</dbReference>
<dbReference type="GO" id="GO:1990281">
    <property type="term" value="C:efflux pump complex"/>
    <property type="evidence" value="ECO:0007669"/>
    <property type="project" value="TreeGrafter"/>
</dbReference>
<evidence type="ECO:0000256" key="1">
    <source>
        <dbReference type="ARBA" id="ARBA00004571"/>
    </source>
</evidence>
<dbReference type="Pfam" id="PF02321">
    <property type="entry name" value="OEP"/>
    <property type="match status" value="2"/>
</dbReference>
<evidence type="ECO:0000256" key="8">
    <source>
        <dbReference type="ARBA" id="ARBA00023237"/>
    </source>
</evidence>
<dbReference type="GO" id="GO:0015562">
    <property type="term" value="F:efflux transmembrane transporter activity"/>
    <property type="evidence" value="ECO:0007669"/>
    <property type="project" value="InterPro"/>
</dbReference>
<evidence type="ECO:0000256" key="11">
    <source>
        <dbReference type="ARBA" id="ARBA00081111"/>
    </source>
</evidence>
<dbReference type="FunFam" id="1.20.1600.10:FF:000001">
    <property type="entry name" value="TolC outer membrane channel"/>
    <property type="match status" value="1"/>
</dbReference>
<proteinExistence type="inferred from homology"/>
<keyword evidence="14" id="KW-1185">Reference proteome</keyword>
<name>A0A2X4V3W1_9GAMM</name>